<evidence type="ECO:0000256" key="1">
    <source>
        <dbReference type="SAM" id="MobiDB-lite"/>
    </source>
</evidence>
<evidence type="ECO:0000313" key="2">
    <source>
        <dbReference type="EMBL" id="ALI29911.1"/>
    </source>
</evidence>
<dbReference type="Pfam" id="PF03342">
    <property type="entry name" value="Rhabdo_M1"/>
    <property type="match status" value="1"/>
</dbReference>
<feature type="region of interest" description="Disordered" evidence="1">
    <location>
        <begin position="21"/>
        <end position="62"/>
    </location>
</feature>
<reference evidence="2" key="1">
    <citation type="submission" date="2015-04" db="EMBL/GenBank/DDBJ databases">
        <authorList>
            <person name="Syromyatnikov M.Y."/>
            <person name="Popov V.N."/>
        </authorList>
    </citation>
    <scope>NUCLEOTIDE SEQUENCE</scope>
    <source>
        <strain evidence="2">CJ-43</strain>
    </source>
</reference>
<sequence>MSDGEGEQFFDLEGKDILRLESRLKTPRNDGQIDKDPRQQKGGRVPREEPKKSTRRPDKNKGLSQLEQLILKYVEEESCQDALKDFGGLIANIRQAHQAEMTSHLEKVATEHRANLQALTKSQQEHEKVSKEILSAVIAIRSNLNENHNPRPKPLDPDQVKAARALGFGIGYRTALNVFDRIKGVTPDTAGSQEVKNMAIRAAEDDEYEGSPTFFRRVIDTVKKRMKQGQ</sequence>
<name>A0A0N9XSQ1_9RHAB</name>
<accession>A0A0N9XSQ1</accession>
<gene>
    <name evidence="2" type="primary">P</name>
</gene>
<dbReference type="InterPro" id="IPR005010">
    <property type="entry name" value="Rhabdo_M1"/>
</dbReference>
<organism evidence="2">
    <name type="scientific">Infectious hematopoietic necrosis virus</name>
    <dbReference type="NCBI Taxonomy" id="11290"/>
    <lineage>
        <taxon>Viruses</taxon>
        <taxon>Riboviria</taxon>
        <taxon>Orthornavirae</taxon>
        <taxon>Negarnaviricota</taxon>
        <taxon>Haploviricotina</taxon>
        <taxon>Monjiviricetes</taxon>
        <taxon>Mononegavirales</taxon>
        <taxon>Rhabdoviridae</taxon>
        <taxon>Gammarhabdovirinae</taxon>
        <taxon>Novirhabdovirus</taxon>
        <taxon>Novirhabdovirus salmonid</taxon>
    </lineage>
</organism>
<proteinExistence type="predicted"/>
<dbReference type="EMBL" id="KR269773">
    <property type="protein sequence ID" value="ALI29911.1"/>
    <property type="molecule type" value="Viral_cRNA"/>
</dbReference>
<feature type="compositionally biased region" description="Basic and acidic residues" evidence="1">
    <location>
        <begin position="21"/>
        <end position="61"/>
    </location>
</feature>
<protein>
    <submittedName>
        <fullName evidence="2">Phosphoprotein</fullName>
    </submittedName>
</protein>